<dbReference type="EMBL" id="VSSQ01083625">
    <property type="protein sequence ID" value="MPN31894.1"/>
    <property type="molecule type" value="Genomic_DNA"/>
</dbReference>
<name>A0A645H6J8_9ZZZZ</name>
<proteinExistence type="predicted"/>
<protein>
    <submittedName>
        <fullName evidence="1">Uncharacterized protein</fullName>
    </submittedName>
</protein>
<sequence length="64" mass="7559">MAVVERYLGHRGITKHLPIQVRLIHILQHILIDVFFKQIRFITEFDLHFIVVIQMSLPPSEPIT</sequence>
<evidence type="ECO:0000313" key="1">
    <source>
        <dbReference type="EMBL" id="MPN31894.1"/>
    </source>
</evidence>
<organism evidence="1">
    <name type="scientific">bioreactor metagenome</name>
    <dbReference type="NCBI Taxonomy" id="1076179"/>
    <lineage>
        <taxon>unclassified sequences</taxon>
        <taxon>metagenomes</taxon>
        <taxon>ecological metagenomes</taxon>
    </lineage>
</organism>
<dbReference type="AlphaFoldDB" id="A0A645H6J8"/>
<reference evidence="1" key="1">
    <citation type="submission" date="2019-08" db="EMBL/GenBank/DDBJ databases">
        <authorList>
            <person name="Kucharzyk K."/>
            <person name="Murdoch R.W."/>
            <person name="Higgins S."/>
            <person name="Loffler F."/>
        </authorList>
    </citation>
    <scope>NUCLEOTIDE SEQUENCE</scope>
</reference>
<comment type="caution">
    <text evidence="1">The sequence shown here is derived from an EMBL/GenBank/DDBJ whole genome shotgun (WGS) entry which is preliminary data.</text>
</comment>
<accession>A0A645H6J8</accession>
<gene>
    <name evidence="1" type="ORF">SDC9_179369</name>
</gene>